<name>A0A6A6ZS97_9PLEO</name>
<proteinExistence type="predicted"/>
<feature type="domain" description="Amidase" evidence="1">
    <location>
        <begin position="73"/>
        <end position="254"/>
    </location>
</feature>
<dbReference type="AlphaFoldDB" id="A0A6A6ZS97"/>
<evidence type="ECO:0000313" key="2">
    <source>
        <dbReference type="EMBL" id="KAF2823653.1"/>
    </source>
</evidence>
<protein>
    <submittedName>
        <fullName evidence="2">Amidase signature enzyme</fullName>
    </submittedName>
</protein>
<evidence type="ECO:0000259" key="1">
    <source>
        <dbReference type="Pfam" id="PF01425"/>
    </source>
</evidence>
<dbReference type="InterPro" id="IPR036928">
    <property type="entry name" value="AS_sf"/>
</dbReference>
<dbReference type="Pfam" id="PF01425">
    <property type="entry name" value="Amidase"/>
    <property type="match status" value="1"/>
</dbReference>
<dbReference type="EMBL" id="MU006231">
    <property type="protein sequence ID" value="KAF2823653.1"/>
    <property type="molecule type" value="Genomic_DNA"/>
</dbReference>
<gene>
    <name evidence="2" type="ORF">CC86DRAFT_408683</name>
</gene>
<dbReference type="OrthoDB" id="566138at2759"/>
<sequence length="394" mass="41628">MAAPPQNPFDALSATASDLQILLREGRLSSVQIVEAYTVQIDKYNDKLRAMICIAPNLVKIAQKLDNERGEGCMKNSTVSKNAPLVEDLLEKGLIVLGKANLMEFCGLKGTGGWSAVGGMCQSPYIAGGFRPGEKRKGETAPGASSTGSAVRVAAGFAPLSLGTETSGSLTTPASRAALYSLKLTPGAVSMEGVWQVAAAFDAARGIAKSVLDLALLGDLLLQQQNPTRPSLLSAIQDTGDGLSVGFVEINPWRLPAHLHEIVPGCNEQSVTRVRVVHLVHITPPEKYFVEGGIDINDLMNDIIRSQARVGCESCLGTLDASAVRTLDDIIAFSEAKADKELGEDIIKNLEISKQWAAPEGVDKVIKGHKVDIIVAPADSFFAGVAVGARKSTT</sequence>
<dbReference type="PANTHER" id="PTHR42678">
    <property type="entry name" value="AMIDASE"/>
    <property type="match status" value="1"/>
</dbReference>
<organism evidence="2 3">
    <name type="scientific">Ophiobolus disseminans</name>
    <dbReference type="NCBI Taxonomy" id="1469910"/>
    <lineage>
        <taxon>Eukaryota</taxon>
        <taxon>Fungi</taxon>
        <taxon>Dikarya</taxon>
        <taxon>Ascomycota</taxon>
        <taxon>Pezizomycotina</taxon>
        <taxon>Dothideomycetes</taxon>
        <taxon>Pleosporomycetidae</taxon>
        <taxon>Pleosporales</taxon>
        <taxon>Pleosporineae</taxon>
        <taxon>Phaeosphaeriaceae</taxon>
        <taxon>Ophiobolus</taxon>
    </lineage>
</organism>
<accession>A0A6A6ZS97</accession>
<reference evidence="2" key="1">
    <citation type="journal article" date="2020" name="Stud. Mycol.">
        <title>101 Dothideomycetes genomes: a test case for predicting lifestyles and emergence of pathogens.</title>
        <authorList>
            <person name="Haridas S."/>
            <person name="Albert R."/>
            <person name="Binder M."/>
            <person name="Bloem J."/>
            <person name="Labutti K."/>
            <person name="Salamov A."/>
            <person name="Andreopoulos B."/>
            <person name="Baker S."/>
            <person name="Barry K."/>
            <person name="Bills G."/>
            <person name="Bluhm B."/>
            <person name="Cannon C."/>
            <person name="Castanera R."/>
            <person name="Culley D."/>
            <person name="Daum C."/>
            <person name="Ezra D."/>
            <person name="Gonzalez J."/>
            <person name="Henrissat B."/>
            <person name="Kuo A."/>
            <person name="Liang C."/>
            <person name="Lipzen A."/>
            <person name="Lutzoni F."/>
            <person name="Magnuson J."/>
            <person name="Mondo S."/>
            <person name="Nolan M."/>
            <person name="Ohm R."/>
            <person name="Pangilinan J."/>
            <person name="Park H.-J."/>
            <person name="Ramirez L."/>
            <person name="Alfaro M."/>
            <person name="Sun H."/>
            <person name="Tritt A."/>
            <person name="Yoshinaga Y."/>
            <person name="Zwiers L.-H."/>
            <person name="Turgeon B."/>
            <person name="Goodwin S."/>
            <person name="Spatafora J."/>
            <person name="Crous P."/>
            <person name="Grigoriev I."/>
        </authorList>
    </citation>
    <scope>NUCLEOTIDE SEQUENCE</scope>
    <source>
        <strain evidence="2">CBS 113818</strain>
    </source>
</reference>
<keyword evidence="3" id="KW-1185">Reference proteome</keyword>
<dbReference type="PANTHER" id="PTHR42678:SF34">
    <property type="entry name" value="OS04G0183300 PROTEIN"/>
    <property type="match status" value="1"/>
</dbReference>
<evidence type="ECO:0000313" key="3">
    <source>
        <dbReference type="Proteomes" id="UP000799424"/>
    </source>
</evidence>
<dbReference type="Proteomes" id="UP000799424">
    <property type="component" value="Unassembled WGS sequence"/>
</dbReference>
<dbReference type="Gene3D" id="3.90.1300.10">
    <property type="entry name" value="Amidase signature (AS) domain"/>
    <property type="match status" value="1"/>
</dbReference>
<dbReference type="InterPro" id="IPR023631">
    <property type="entry name" value="Amidase_dom"/>
</dbReference>
<dbReference type="SUPFAM" id="SSF75304">
    <property type="entry name" value="Amidase signature (AS) enzymes"/>
    <property type="match status" value="1"/>
</dbReference>